<comment type="caution">
    <text evidence="1">The sequence shown here is derived from an EMBL/GenBank/DDBJ whole genome shotgun (WGS) entry which is preliminary data.</text>
</comment>
<evidence type="ECO:0000313" key="2">
    <source>
        <dbReference type="Proteomes" id="UP000887229"/>
    </source>
</evidence>
<reference evidence="1" key="1">
    <citation type="journal article" date="2021" name="IMA Fungus">
        <title>Genomic characterization of three marine fungi, including Emericellopsis atlantica sp. nov. with signatures of a generalist lifestyle and marine biomass degradation.</title>
        <authorList>
            <person name="Hagestad O.C."/>
            <person name="Hou L."/>
            <person name="Andersen J.H."/>
            <person name="Hansen E.H."/>
            <person name="Altermark B."/>
            <person name="Li C."/>
            <person name="Kuhnert E."/>
            <person name="Cox R.J."/>
            <person name="Crous P.W."/>
            <person name="Spatafora J.W."/>
            <person name="Lail K."/>
            <person name="Amirebrahimi M."/>
            <person name="Lipzen A."/>
            <person name="Pangilinan J."/>
            <person name="Andreopoulos W."/>
            <person name="Hayes R.D."/>
            <person name="Ng V."/>
            <person name="Grigoriev I.V."/>
            <person name="Jackson S.A."/>
            <person name="Sutton T.D.S."/>
            <person name="Dobson A.D.W."/>
            <person name="Rama T."/>
        </authorList>
    </citation>
    <scope>NUCLEOTIDE SEQUENCE</scope>
    <source>
        <strain evidence="1">TS7</strain>
    </source>
</reference>
<dbReference type="SUPFAM" id="SSF51621">
    <property type="entry name" value="Phosphoenolpyruvate/pyruvate domain"/>
    <property type="match status" value="1"/>
</dbReference>
<sequence length="347" mass="37965">MSNSTVNPNPYPFQHKASATSVVTEPSDAGVTVQFKNCRGNIPSIQASRLRGIVNEAHGDPSNVVATVCSYDALSSRLCEEAGFPMIFLAGYAMASSFGLPDTGYIAFQEVVAKVQEVSRQVTIPICVDGDTGYGSPMNVRRTVQGFAAAGAAGIMIEDQTWPKRCGHTTGKSVVSRTEAYARWQAAVDARNEGQDIWILARTDSLIHGYEEALTRARKAIEIGVDAIFVEALPDRASMERLRQDLQFPVFANIIEGGKTEELSAQELAKMGYSVVAYPWTLVAAKLKSVRDALENIKKSMSTGRPPVILTYDEVCHGVGFDEYYELEERYEYEGRTTGANGHQWSK</sequence>
<dbReference type="InterPro" id="IPR015813">
    <property type="entry name" value="Pyrv/PenolPyrv_kinase-like_dom"/>
</dbReference>
<dbReference type="CDD" id="cd00377">
    <property type="entry name" value="ICL_PEPM"/>
    <property type="match status" value="1"/>
</dbReference>
<dbReference type="InterPro" id="IPR040442">
    <property type="entry name" value="Pyrv_kinase-like_dom_sf"/>
</dbReference>
<organism evidence="1 2">
    <name type="scientific">Emericellopsis atlantica</name>
    <dbReference type="NCBI Taxonomy" id="2614577"/>
    <lineage>
        <taxon>Eukaryota</taxon>
        <taxon>Fungi</taxon>
        <taxon>Dikarya</taxon>
        <taxon>Ascomycota</taxon>
        <taxon>Pezizomycotina</taxon>
        <taxon>Sordariomycetes</taxon>
        <taxon>Hypocreomycetidae</taxon>
        <taxon>Hypocreales</taxon>
        <taxon>Bionectriaceae</taxon>
        <taxon>Emericellopsis</taxon>
    </lineage>
</organism>
<dbReference type="Pfam" id="PF13714">
    <property type="entry name" value="PEP_mutase"/>
    <property type="match status" value="1"/>
</dbReference>
<proteinExistence type="predicted"/>
<dbReference type="InterPro" id="IPR039556">
    <property type="entry name" value="ICL/PEPM"/>
</dbReference>
<protein>
    <submittedName>
        <fullName evidence="1">ICL/PEPM_KPHMT enzyme superfamily-like protein</fullName>
    </submittedName>
</protein>
<dbReference type="PANTHER" id="PTHR42905">
    <property type="entry name" value="PHOSPHOENOLPYRUVATE CARBOXYLASE"/>
    <property type="match status" value="1"/>
</dbReference>
<dbReference type="RefSeq" id="XP_046122371.1">
    <property type="nucleotide sequence ID" value="XM_046266092.1"/>
</dbReference>
<dbReference type="PANTHER" id="PTHR42905:SF13">
    <property type="entry name" value="CARBOXYVINYL-CARBOXYPHOSPHONATE PHOSPHORYLMUTASE-RELATED"/>
    <property type="match status" value="1"/>
</dbReference>
<name>A0A9P8CTI8_9HYPO</name>
<dbReference type="GO" id="GO:0003824">
    <property type="term" value="F:catalytic activity"/>
    <property type="evidence" value="ECO:0007669"/>
    <property type="project" value="InterPro"/>
</dbReference>
<dbReference type="Gene3D" id="3.20.20.60">
    <property type="entry name" value="Phosphoenolpyruvate-binding domains"/>
    <property type="match status" value="1"/>
</dbReference>
<dbReference type="OrthoDB" id="1923844at2759"/>
<dbReference type="Proteomes" id="UP000887229">
    <property type="component" value="Unassembled WGS sequence"/>
</dbReference>
<dbReference type="EMBL" id="MU251243">
    <property type="protein sequence ID" value="KAG9258447.1"/>
    <property type="molecule type" value="Genomic_DNA"/>
</dbReference>
<dbReference type="GeneID" id="70296995"/>
<accession>A0A9P8CTI8</accession>
<keyword evidence="2" id="KW-1185">Reference proteome</keyword>
<dbReference type="AlphaFoldDB" id="A0A9P8CTI8"/>
<evidence type="ECO:0000313" key="1">
    <source>
        <dbReference type="EMBL" id="KAG9258447.1"/>
    </source>
</evidence>
<gene>
    <name evidence="1" type="ORF">F5Z01DRAFT_689758</name>
</gene>